<reference evidence="2 3" key="1">
    <citation type="submission" date="2022-01" db="EMBL/GenBank/DDBJ databases">
        <title>A chromosomal length assembly of Cordylochernes scorpioides.</title>
        <authorList>
            <person name="Zeh D."/>
            <person name="Zeh J."/>
        </authorList>
    </citation>
    <scope>NUCLEOTIDE SEQUENCE [LARGE SCALE GENOMIC DNA]</scope>
    <source>
        <strain evidence="2">IN4F17</strain>
        <tissue evidence="2">Whole Body</tissue>
    </source>
</reference>
<gene>
    <name evidence="2" type="ORF">LAZ67_10003203</name>
</gene>
<dbReference type="EMBL" id="CP092872">
    <property type="protein sequence ID" value="UYV73434.1"/>
    <property type="molecule type" value="Genomic_DNA"/>
</dbReference>
<protein>
    <submittedName>
        <fullName evidence="2">Uncharacterized protein</fullName>
    </submittedName>
</protein>
<name>A0ABY6KXU4_9ARAC</name>
<evidence type="ECO:0000313" key="2">
    <source>
        <dbReference type="EMBL" id="UYV73434.1"/>
    </source>
</evidence>
<feature type="region of interest" description="Disordered" evidence="1">
    <location>
        <begin position="94"/>
        <end position="116"/>
    </location>
</feature>
<evidence type="ECO:0000313" key="3">
    <source>
        <dbReference type="Proteomes" id="UP001235939"/>
    </source>
</evidence>
<accession>A0ABY6KXU4</accession>
<evidence type="ECO:0000256" key="1">
    <source>
        <dbReference type="SAM" id="MobiDB-lite"/>
    </source>
</evidence>
<organism evidence="2 3">
    <name type="scientific">Cordylochernes scorpioides</name>
    <dbReference type="NCBI Taxonomy" id="51811"/>
    <lineage>
        <taxon>Eukaryota</taxon>
        <taxon>Metazoa</taxon>
        <taxon>Ecdysozoa</taxon>
        <taxon>Arthropoda</taxon>
        <taxon>Chelicerata</taxon>
        <taxon>Arachnida</taxon>
        <taxon>Pseudoscorpiones</taxon>
        <taxon>Cheliferoidea</taxon>
        <taxon>Chernetidae</taxon>
        <taxon>Cordylochernes</taxon>
    </lineage>
</organism>
<keyword evidence="3" id="KW-1185">Reference proteome</keyword>
<sequence length="116" mass="13632">MKPYHDPEDQADLFKTWICSNRHGQIKQVHDPTCPHCQEEDQNVEHVNCPAFQLQRFQTATFLELTSFKITALLNVPRKRPAWKNLVNWLLRLPRQTPNPQDSPGSWRSMDTLQEP</sequence>
<dbReference type="Proteomes" id="UP001235939">
    <property type="component" value="Chromosome 10"/>
</dbReference>
<feature type="compositionally biased region" description="Polar residues" evidence="1">
    <location>
        <begin position="96"/>
        <end position="116"/>
    </location>
</feature>
<proteinExistence type="predicted"/>